<dbReference type="GO" id="GO:0046872">
    <property type="term" value="F:metal ion binding"/>
    <property type="evidence" value="ECO:0007669"/>
    <property type="project" value="InterPro"/>
</dbReference>
<organism evidence="3 4">
    <name type="scientific">Candidatus Woesebacteria bacterium RBG_13_46_13</name>
    <dbReference type="NCBI Taxonomy" id="1802479"/>
    <lineage>
        <taxon>Bacteria</taxon>
        <taxon>Candidatus Woeseibacteriota</taxon>
    </lineage>
</organism>
<dbReference type="Pfam" id="PF08443">
    <property type="entry name" value="RimK"/>
    <property type="match status" value="1"/>
</dbReference>
<dbReference type="GO" id="GO:0009432">
    <property type="term" value="P:SOS response"/>
    <property type="evidence" value="ECO:0007669"/>
    <property type="project" value="TreeGrafter"/>
</dbReference>
<dbReference type="InterPro" id="IPR013651">
    <property type="entry name" value="ATP-grasp_RimK-type"/>
</dbReference>
<dbReference type="Proteomes" id="UP000176778">
    <property type="component" value="Unassembled WGS sequence"/>
</dbReference>
<protein>
    <recommendedName>
        <fullName evidence="2">ATP-grasp domain-containing protein</fullName>
    </recommendedName>
</protein>
<reference evidence="3 4" key="1">
    <citation type="journal article" date="2016" name="Nat. Commun.">
        <title>Thousands of microbial genomes shed light on interconnected biogeochemical processes in an aquifer system.</title>
        <authorList>
            <person name="Anantharaman K."/>
            <person name="Brown C.T."/>
            <person name="Hug L.A."/>
            <person name="Sharon I."/>
            <person name="Castelle C.J."/>
            <person name="Probst A.J."/>
            <person name="Thomas B.C."/>
            <person name="Singh A."/>
            <person name="Wilkins M.J."/>
            <person name="Karaoz U."/>
            <person name="Brodie E.L."/>
            <person name="Williams K.H."/>
            <person name="Hubbard S.S."/>
            <person name="Banfield J.F."/>
        </authorList>
    </citation>
    <scope>NUCLEOTIDE SEQUENCE [LARGE SCALE GENOMIC DNA]</scope>
</reference>
<dbReference type="PROSITE" id="PS50975">
    <property type="entry name" value="ATP_GRASP"/>
    <property type="match status" value="1"/>
</dbReference>
<dbReference type="GO" id="GO:0018169">
    <property type="term" value="F:ribosomal S6-glutamic acid ligase activity"/>
    <property type="evidence" value="ECO:0007669"/>
    <property type="project" value="TreeGrafter"/>
</dbReference>
<evidence type="ECO:0000256" key="1">
    <source>
        <dbReference type="PROSITE-ProRule" id="PRU00409"/>
    </source>
</evidence>
<dbReference type="GO" id="GO:0005524">
    <property type="term" value="F:ATP binding"/>
    <property type="evidence" value="ECO:0007669"/>
    <property type="project" value="UniProtKB-UniRule"/>
</dbReference>
<evidence type="ECO:0000259" key="2">
    <source>
        <dbReference type="PROSITE" id="PS50975"/>
    </source>
</evidence>
<keyword evidence="1" id="KW-0547">Nucleotide-binding</keyword>
<evidence type="ECO:0000313" key="3">
    <source>
        <dbReference type="EMBL" id="OGM10316.1"/>
    </source>
</evidence>
<dbReference type="PANTHER" id="PTHR21621">
    <property type="entry name" value="RIBOSOMAL PROTEIN S6 MODIFICATION PROTEIN"/>
    <property type="match status" value="1"/>
</dbReference>
<dbReference type="InterPro" id="IPR011761">
    <property type="entry name" value="ATP-grasp"/>
</dbReference>
<dbReference type="EMBL" id="MGFR01000001">
    <property type="protein sequence ID" value="OGM10316.1"/>
    <property type="molecule type" value="Genomic_DNA"/>
</dbReference>
<dbReference type="PANTHER" id="PTHR21621:SF0">
    <property type="entry name" value="BETA-CITRYLGLUTAMATE SYNTHASE B-RELATED"/>
    <property type="match status" value="1"/>
</dbReference>
<dbReference type="GO" id="GO:0005737">
    <property type="term" value="C:cytoplasm"/>
    <property type="evidence" value="ECO:0007669"/>
    <property type="project" value="TreeGrafter"/>
</dbReference>
<feature type="domain" description="ATP-grasp" evidence="2">
    <location>
        <begin position="138"/>
        <end position="349"/>
    </location>
</feature>
<sequence length="378" mass="42880">MTKIKTFDVLVVYTNAIAASASSNNNVLSPFQLSKGRTNYNESYSYFLKTCEKNNLKSAFVTSKDIIGGGTASCYWLYKNNKWIKVNQPCYSQFIFEKLSPVNSKQKQRINILFSDPKVRPFNSPAFFSLFYDKQKTYRVLEDFAIPTVAVTNKSSVGVHAALNKIRVLTAAHPHASDFSNRFVLKDRYGSGGNNVYLVDSLNPQKDILNIMRKNKNISFILQPFAQFNTGYAYNKSAGFIDIRMIYVGQRVVQVYIRRAKKGDFRCNEHQGGELHYITLKEVPLKVRVFAERIAQDLDVDSELYALDLVVSNSGNVFLMEGNIRPGIDWNLSLKKNERMAKKLIRVIVGEIAKRAAPATPKYISPVSDQNIYEPLTL</sequence>
<name>A0A1F7X5F3_9BACT</name>
<dbReference type="STRING" id="1802479.A2Y68_02660"/>
<gene>
    <name evidence="3" type="ORF">A2Y68_02660</name>
</gene>
<dbReference type="Gene3D" id="3.30.470.20">
    <property type="entry name" value="ATP-grasp fold, B domain"/>
    <property type="match status" value="1"/>
</dbReference>
<keyword evidence="1" id="KW-0067">ATP-binding</keyword>
<proteinExistence type="predicted"/>
<accession>A0A1F7X5F3</accession>
<dbReference type="AlphaFoldDB" id="A0A1F7X5F3"/>
<evidence type="ECO:0000313" key="4">
    <source>
        <dbReference type="Proteomes" id="UP000176778"/>
    </source>
</evidence>
<dbReference type="SUPFAM" id="SSF56059">
    <property type="entry name" value="Glutathione synthetase ATP-binding domain-like"/>
    <property type="match status" value="1"/>
</dbReference>
<comment type="caution">
    <text evidence="3">The sequence shown here is derived from an EMBL/GenBank/DDBJ whole genome shotgun (WGS) entry which is preliminary data.</text>
</comment>